<organism evidence="2 3">
    <name type="scientific">Gluconobacter morbifer G707</name>
    <dbReference type="NCBI Taxonomy" id="1088869"/>
    <lineage>
        <taxon>Bacteria</taxon>
        <taxon>Pseudomonadati</taxon>
        <taxon>Pseudomonadota</taxon>
        <taxon>Alphaproteobacteria</taxon>
        <taxon>Acetobacterales</taxon>
        <taxon>Acetobacteraceae</taxon>
        <taxon>Gluconobacter</taxon>
    </lineage>
</organism>
<accession>G6XLC8</accession>
<protein>
    <recommendedName>
        <fullName evidence="4">NADH:quinone oxidoreductase/Mrp antiporter membrane subunit domain-containing protein</fullName>
    </recommendedName>
</protein>
<proteinExistence type="predicted"/>
<feature type="transmembrane region" description="Helical" evidence="1">
    <location>
        <begin position="273"/>
        <end position="292"/>
    </location>
</feature>
<feature type="transmembrane region" description="Helical" evidence="1">
    <location>
        <begin position="361"/>
        <end position="380"/>
    </location>
</feature>
<gene>
    <name evidence="2" type="ORF">GMO_21760</name>
</gene>
<feature type="transmembrane region" description="Helical" evidence="1">
    <location>
        <begin position="227"/>
        <end position="253"/>
    </location>
</feature>
<evidence type="ECO:0000313" key="3">
    <source>
        <dbReference type="Proteomes" id="UP000004949"/>
    </source>
</evidence>
<comment type="caution">
    <text evidence="2">The sequence shown here is derived from an EMBL/GenBank/DDBJ whole genome shotgun (WGS) entry which is preliminary data.</text>
</comment>
<name>G6XLC8_9PROT</name>
<evidence type="ECO:0000256" key="1">
    <source>
        <dbReference type="SAM" id="Phobius"/>
    </source>
</evidence>
<keyword evidence="1" id="KW-0472">Membrane</keyword>
<keyword evidence="1" id="KW-1133">Transmembrane helix</keyword>
<feature type="transmembrane region" description="Helical" evidence="1">
    <location>
        <begin position="138"/>
        <end position="162"/>
    </location>
</feature>
<evidence type="ECO:0008006" key="4">
    <source>
        <dbReference type="Google" id="ProtNLM"/>
    </source>
</evidence>
<reference evidence="2 3" key="1">
    <citation type="submission" date="2011-10" db="EMBL/GenBank/DDBJ databases">
        <title>Genome sequence of Gluconobacter morbifer G707, isolated from Drosophila gut.</title>
        <authorList>
            <person name="Lee W.-J."/>
            <person name="Kim E.-K."/>
        </authorList>
    </citation>
    <scope>NUCLEOTIDE SEQUENCE [LARGE SCALE GENOMIC DNA]</scope>
    <source>
        <strain evidence="2 3">G707</strain>
    </source>
</reference>
<feature type="transmembrane region" description="Helical" evidence="1">
    <location>
        <begin position="169"/>
        <end position="188"/>
    </location>
</feature>
<dbReference type="Proteomes" id="UP000004949">
    <property type="component" value="Unassembled WGS sequence"/>
</dbReference>
<feature type="transmembrane region" description="Helical" evidence="1">
    <location>
        <begin position="84"/>
        <end position="102"/>
    </location>
</feature>
<dbReference type="PATRIC" id="fig|1088869.3.peg.2169"/>
<dbReference type="AlphaFoldDB" id="G6XLC8"/>
<keyword evidence="1" id="KW-0812">Transmembrane</keyword>
<evidence type="ECO:0000313" key="2">
    <source>
        <dbReference type="EMBL" id="EHH67183.1"/>
    </source>
</evidence>
<feature type="transmembrane region" description="Helical" evidence="1">
    <location>
        <begin position="58"/>
        <end position="78"/>
    </location>
</feature>
<feature type="transmembrane region" description="Helical" evidence="1">
    <location>
        <begin position="114"/>
        <end position="132"/>
    </location>
</feature>
<feature type="transmembrane region" description="Helical" evidence="1">
    <location>
        <begin position="194"/>
        <end position="215"/>
    </location>
</feature>
<feature type="transmembrane region" description="Helical" evidence="1">
    <location>
        <begin position="27"/>
        <end position="51"/>
    </location>
</feature>
<dbReference type="STRING" id="1088869.GMO_21760"/>
<dbReference type="EMBL" id="AGQV01000010">
    <property type="protein sequence ID" value="EHH67183.1"/>
    <property type="molecule type" value="Genomic_DNA"/>
</dbReference>
<sequence>MALAVALGVLLTQERESCPAVWSVPALLLSVLFPDRTIALLALFPVLYWPALVSRDGALFPVSGSLLAVAMLWHAIVLDPLTCVVGIGGLTVVLLARAVLTARVPGDLGLLRPPLLMTLIVVAEVQGLATTARVATEAMLLDLVLLALSVPAARLVPLLMCLRLPFPPFPGFIVLWLGIHAALGLSAGMDGWSVVGVLVALLIGVLSLTDVLTVGRRPGQGEFPVQPGGAVLALAGSVLLLPVVVFGCVSPVLNFMGGDWVWPVWSVGGGDGAHLRLMAVMMLMGLFWLVLVRPWRVRNGLVEGAAALLPALDRLAGAENGLFEETPSLSWAVRRLIVGGKARLRALAGLRSVRVPDMRQSAMGLWLLLLGLVLAMLGLMS</sequence>
<keyword evidence="3" id="KW-1185">Reference proteome</keyword>